<dbReference type="AlphaFoldDB" id="A0A0D0B3A9"/>
<dbReference type="Proteomes" id="UP000054485">
    <property type="component" value="Unassembled WGS sequence"/>
</dbReference>
<name>A0A0D0B3A9_9AGAM</name>
<dbReference type="EMBL" id="KN835190">
    <property type="protein sequence ID" value="KIK44459.1"/>
    <property type="molecule type" value="Genomic_DNA"/>
</dbReference>
<accession>A0A0D0B3A9</accession>
<proteinExistence type="predicted"/>
<evidence type="ECO:0000313" key="2">
    <source>
        <dbReference type="Proteomes" id="UP000054485"/>
    </source>
</evidence>
<organism evidence="1 2">
    <name type="scientific">Suillus luteus UH-Slu-Lm8-n1</name>
    <dbReference type="NCBI Taxonomy" id="930992"/>
    <lineage>
        <taxon>Eukaryota</taxon>
        <taxon>Fungi</taxon>
        <taxon>Dikarya</taxon>
        <taxon>Basidiomycota</taxon>
        <taxon>Agaricomycotina</taxon>
        <taxon>Agaricomycetes</taxon>
        <taxon>Agaricomycetidae</taxon>
        <taxon>Boletales</taxon>
        <taxon>Suillineae</taxon>
        <taxon>Suillaceae</taxon>
        <taxon>Suillus</taxon>
    </lineage>
</organism>
<dbReference type="HOGENOM" id="CLU_2984800_0_0_1"/>
<reference evidence="1 2" key="1">
    <citation type="submission" date="2014-04" db="EMBL/GenBank/DDBJ databases">
        <authorList>
            <consortium name="DOE Joint Genome Institute"/>
            <person name="Kuo A."/>
            <person name="Ruytinx J."/>
            <person name="Rineau F."/>
            <person name="Colpaert J."/>
            <person name="Kohler A."/>
            <person name="Nagy L.G."/>
            <person name="Floudas D."/>
            <person name="Copeland A."/>
            <person name="Barry K.W."/>
            <person name="Cichocki N."/>
            <person name="Veneault-Fourrey C."/>
            <person name="LaButti K."/>
            <person name="Lindquist E.A."/>
            <person name="Lipzen A."/>
            <person name="Lundell T."/>
            <person name="Morin E."/>
            <person name="Murat C."/>
            <person name="Sun H."/>
            <person name="Tunlid A."/>
            <person name="Henrissat B."/>
            <person name="Grigoriev I.V."/>
            <person name="Hibbett D.S."/>
            <person name="Martin F."/>
            <person name="Nordberg H.P."/>
            <person name="Cantor M.N."/>
            <person name="Hua S.X."/>
        </authorList>
    </citation>
    <scope>NUCLEOTIDE SEQUENCE [LARGE SCALE GENOMIC DNA]</scope>
    <source>
        <strain evidence="1 2">UH-Slu-Lm8-n1</strain>
    </source>
</reference>
<protein>
    <submittedName>
        <fullName evidence="1">Uncharacterized protein</fullName>
    </submittedName>
</protein>
<dbReference type="InParanoid" id="A0A0D0B3A9"/>
<keyword evidence="2" id="KW-1185">Reference proteome</keyword>
<reference evidence="2" key="2">
    <citation type="submission" date="2015-01" db="EMBL/GenBank/DDBJ databases">
        <title>Evolutionary Origins and Diversification of the Mycorrhizal Mutualists.</title>
        <authorList>
            <consortium name="DOE Joint Genome Institute"/>
            <consortium name="Mycorrhizal Genomics Consortium"/>
            <person name="Kohler A."/>
            <person name="Kuo A."/>
            <person name="Nagy L.G."/>
            <person name="Floudas D."/>
            <person name="Copeland A."/>
            <person name="Barry K.W."/>
            <person name="Cichocki N."/>
            <person name="Veneault-Fourrey C."/>
            <person name="LaButti K."/>
            <person name="Lindquist E.A."/>
            <person name="Lipzen A."/>
            <person name="Lundell T."/>
            <person name="Morin E."/>
            <person name="Murat C."/>
            <person name="Riley R."/>
            <person name="Ohm R."/>
            <person name="Sun H."/>
            <person name="Tunlid A."/>
            <person name="Henrissat B."/>
            <person name="Grigoriev I.V."/>
            <person name="Hibbett D.S."/>
            <person name="Martin F."/>
        </authorList>
    </citation>
    <scope>NUCLEOTIDE SEQUENCE [LARGE SCALE GENOMIC DNA]</scope>
    <source>
        <strain evidence="2">UH-Slu-Lm8-n1</strain>
    </source>
</reference>
<feature type="non-terminal residue" evidence="1">
    <location>
        <position position="1"/>
    </location>
</feature>
<gene>
    <name evidence="1" type="ORF">CY34DRAFT_802660</name>
</gene>
<sequence length="58" mass="6581">MGYRRLTRVHLAEDLQPYFVKDTSYDVIIGHSPSLRGTMALSSSPFFSNTREATIIHP</sequence>
<evidence type="ECO:0000313" key="1">
    <source>
        <dbReference type="EMBL" id="KIK44459.1"/>
    </source>
</evidence>